<dbReference type="InterPro" id="IPR032710">
    <property type="entry name" value="NTF2-like_dom_sf"/>
</dbReference>
<proteinExistence type="predicted"/>
<accession>S8AX87</accession>
<name>S8AX87_PENO1</name>
<protein>
    <recommendedName>
        <fullName evidence="3">SnoaL-like domain-containing protein</fullName>
    </recommendedName>
</protein>
<evidence type="ECO:0000313" key="2">
    <source>
        <dbReference type="Proteomes" id="UP000019376"/>
    </source>
</evidence>
<dbReference type="Gene3D" id="3.10.450.50">
    <property type="match status" value="1"/>
</dbReference>
<dbReference type="Proteomes" id="UP000019376">
    <property type="component" value="Unassembled WGS sequence"/>
</dbReference>
<dbReference type="AlphaFoldDB" id="S8AX87"/>
<keyword evidence="2" id="KW-1185">Reference proteome</keyword>
<sequence>MLELVSRVYTPSTWDNSGAQTPAQRFFKKYVDTVDSHGFNHGSGLQFYSNEVIFHNQNNAQYNGGDEMWAWMKRLFGQFEKMRHDLSNLWEVKNEDATVAILSQWTRSIWIAGNTTDEPSVSIPLCWICTIGPADSAGAVDGLSFREVWLYWDTAPLMKHLPQEAVVFQTQNILHEPVSAKTS</sequence>
<dbReference type="SUPFAM" id="SSF54427">
    <property type="entry name" value="NTF2-like"/>
    <property type="match status" value="1"/>
</dbReference>
<organism evidence="1 2">
    <name type="scientific">Penicillium oxalicum (strain 114-2 / CGMCC 5302)</name>
    <name type="common">Penicillium decumbens</name>
    <dbReference type="NCBI Taxonomy" id="933388"/>
    <lineage>
        <taxon>Eukaryota</taxon>
        <taxon>Fungi</taxon>
        <taxon>Dikarya</taxon>
        <taxon>Ascomycota</taxon>
        <taxon>Pezizomycotina</taxon>
        <taxon>Eurotiomycetes</taxon>
        <taxon>Eurotiomycetidae</taxon>
        <taxon>Eurotiales</taxon>
        <taxon>Aspergillaceae</taxon>
        <taxon>Penicillium</taxon>
    </lineage>
</organism>
<dbReference type="OrthoDB" id="4971611at2759"/>
<reference evidence="1 2" key="1">
    <citation type="journal article" date="2013" name="PLoS ONE">
        <title>Genomic and secretomic analyses reveal unique features of the lignocellulolytic enzyme system of Penicillium decumbens.</title>
        <authorList>
            <person name="Liu G."/>
            <person name="Zhang L."/>
            <person name="Wei X."/>
            <person name="Zou G."/>
            <person name="Qin Y."/>
            <person name="Ma L."/>
            <person name="Li J."/>
            <person name="Zheng H."/>
            <person name="Wang S."/>
            <person name="Wang C."/>
            <person name="Xun L."/>
            <person name="Zhao G.-P."/>
            <person name="Zhou Z."/>
            <person name="Qu Y."/>
        </authorList>
    </citation>
    <scope>NUCLEOTIDE SEQUENCE [LARGE SCALE GENOMIC DNA]</scope>
    <source>
        <strain evidence="2">114-2 / CGMCC 5302</strain>
    </source>
</reference>
<dbReference type="EMBL" id="KB644412">
    <property type="protein sequence ID" value="EPS30948.1"/>
    <property type="molecule type" value="Genomic_DNA"/>
</dbReference>
<gene>
    <name evidence="1" type="ORF">PDE_05902</name>
</gene>
<evidence type="ECO:0000313" key="1">
    <source>
        <dbReference type="EMBL" id="EPS30948.1"/>
    </source>
</evidence>
<evidence type="ECO:0008006" key="3">
    <source>
        <dbReference type="Google" id="ProtNLM"/>
    </source>
</evidence>
<dbReference type="STRING" id="933388.S8AX87"/>
<dbReference type="eggNOG" id="ENOG502SPEA">
    <property type="taxonomic scope" value="Eukaryota"/>
</dbReference>
<dbReference type="HOGENOM" id="CLU_129984_0_0_1"/>